<name>A0A444U216_ACIRT</name>
<sequence>MVPRASSGCLALTSWLMPDGDGDRFYGRDLSRPFLFMSGYLSSPHPPGSWVSLPPGKLPGAGPPPKVGGGWISMFLVSNHTERPLVPYSPQQLKQLADLQAVGDLSCLSAFVTNTLSPSPTSTPFPSTFAGTP</sequence>
<accession>A0A444U216</accession>
<reference evidence="1 2" key="1">
    <citation type="submission" date="2019-01" db="EMBL/GenBank/DDBJ databases">
        <title>Draft Genome and Complete Hox-Cluster Characterization of the Sterlet Sturgeon (Acipenser ruthenus).</title>
        <authorList>
            <person name="Wei Q."/>
        </authorList>
    </citation>
    <scope>NUCLEOTIDE SEQUENCE [LARGE SCALE GENOMIC DNA]</scope>
    <source>
        <strain evidence="1">WHYD16114868_AA</strain>
        <tissue evidence="1">Blood</tissue>
    </source>
</reference>
<gene>
    <name evidence="1" type="ORF">EOD39_2364</name>
</gene>
<protein>
    <submittedName>
        <fullName evidence="1">Uncharacterized protein</fullName>
    </submittedName>
</protein>
<evidence type="ECO:0000313" key="1">
    <source>
        <dbReference type="EMBL" id="RXM29185.1"/>
    </source>
</evidence>
<keyword evidence="2" id="KW-1185">Reference proteome</keyword>
<evidence type="ECO:0000313" key="2">
    <source>
        <dbReference type="Proteomes" id="UP000289886"/>
    </source>
</evidence>
<proteinExistence type="predicted"/>
<dbReference type="EMBL" id="SCEB01215512">
    <property type="protein sequence ID" value="RXM29185.1"/>
    <property type="molecule type" value="Genomic_DNA"/>
</dbReference>
<comment type="caution">
    <text evidence="1">The sequence shown here is derived from an EMBL/GenBank/DDBJ whole genome shotgun (WGS) entry which is preliminary data.</text>
</comment>
<dbReference type="AlphaFoldDB" id="A0A444U216"/>
<organism evidence="1 2">
    <name type="scientific">Acipenser ruthenus</name>
    <name type="common">Sterlet sturgeon</name>
    <dbReference type="NCBI Taxonomy" id="7906"/>
    <lineage>
        <taxon>Eukaryota</taxon>
        <taxon>Metazoa</taxon>
        <taxon>Chordata</taxon>
        <taxon>Craniata</taxon>
        <taxon>Vertebrata</taxon>
        <taxon>Euteleostomi</taxon>
        <taxon>Actinopterygii</taxon>
        <taxon>Chondrostei</taxon>
        <taxon>Acipenseriformes</taxon>
        <taxon>Acipenseridae</taxon>
        <taxon>Acipenser</taxon>
    </lineage>
</organism>
<dbReference type="Proteomes" id="UP000289886">
    <property type="component" value="Unassembled WGS sequence"/>
</dbReference>